<gene>
    <name evidence="3" type="ORF">TI39_contig4212g00002</name>
</gene>
<reference evidence="3 4" key="1">
    <citation type="submission" date="2015-03" db="EMBL/GenBank/DDBJ databases">
        <title>RNA-seq based gene annotation and comparative genomics of four Zymoseptoria species reveal species-specific pathogenicity related genes and transposable element activity.</title>
        <authorList>
            <person name="Grandaubert J."/>
            <person name="Bhattacharyya A."/>
            <person name="Stukenbrock E.H."/>
        </authorList>
    </citation>
    <scope>NUCLEOTIDE SEQUENCE [LARGE SCALE GENOMIC DNA]</scope>
    <source>
        <strain evidence="3 4">Zb18110</strain>
    </source>
</reference>
<keyword evidence="4" id="KW-1185">Reference proteome</keyword>
<dbReference type="Pfam" id="PF13002">
    <property type="entry name" value="LDB19"/>
    <property type="match status" value="1"/>
</dbReference>
<sequence>MPARIFGRGLDFGRQSPPSLDPSSSFPAKTHKSNSNSSLQVRSPSGSSSPTMDFKRPTLSLTKKHSSKDRKDRSLSKDKQSKPKDKETPRSSLRPQCVNLDLQMESPPVLMIDAPSQSSGALISGRLRITPTGDDTILESIAMYLECTSATKRPVADRCRECATQVKDLYEWNFLAKPKFFTAQDGVQELPFSHLIPGHLPATTHGALASIEYSLHVRARASTGEEVEHRRALTINRALRPGNDKNSIRVFPPTNLSLHVTLPNVVHPIGDFPVSCRMTGITTKRDDTQTRWRLRKLTWRIEEHEVAISPACSQHASKVGGEGKGLQHESTRDIGMDELKQGWKTDFSDGAIEGEFTCAIDTSARPQCSVEAPSGLKISHNLILELVIAEEWAPNKKPSQATPTGAARVLRTQFALNVTERAGMGIAWDDEQPPMYDDVPASPPHYQGERTVVVDYQGDDLEADVEALSLSP</sequence>
<dbReference type="EMBL" id="LAFY01004171">
    <property type="protein sequence ID" value="KJX94166.1"/>
    <property type="molecule type" value="Genomic_DNA"/>
</dbReference>
<dbReference type="InterPro" id="IPR014752">
    <property type="entry name" value="Arrestin-like_C"/>
</dbReference>
<feature type="region of interest" description="Disordered" evidence="1">
    <location>
        <begin position="1"/>
        <end position="98"/>
    </location>
</feature>
<evidence type="ECO:0000313" key="3">
    <source>
        <dbReference type="EMBL" id="KJX94166.1"/>
    </source>
</evidence>
<evidence type="ECO:0000259" key="2">
    <source>
        <dbReference type="Pfam" id="PF13002"/>
    </source>
</evidence>
<feature type="compositionally biased region" description="Low complexity" evidence="1">
    <location>
        <begin position="16"/>
        <end position="27"/>
    </location>
</feature>
<name>A0A0F4G9W8_9PEZI</name>
<dbReference type="STRING" id="1047168.A0A0F4G9W8"/>
<proteinExistence type="predicted"/>
<accession>A0A0F4G9W8</accession>
<dbReference type="Proteomes" id="UP000033647">
    <property type="component" value="Unassembled WGS sequence"/>
</dbReference>
<feature type="compositionally biased region" description="Polar residues" evidence="1">
    <location>
        <begin position="33"/>
        <end position="51"/>
    </location>
</feature>
<protein>
    <submittedName>
        <fullName evidence="3">Arrestin (Or S-antigen) domain protein</fullName>
    </submittedName>
</protein>
<dbReference type="AlphaFoldDB" id="A0A0F4G9W8"/>
<evidence type="ECO:0000313" key="4">
    <source>
        <dbReference type="Proteomes" id="UP000033647"/>
    </source>
</evidence>
<dbReference type="Gene3D" id="2.60.40.640">
    <property type="match status" value="1"/>
</dbReference>
<dbReference type="InterPro" id="IPR024391">
    <property type="entry name" value="LDB19_N"/>
</dbReference>
<organism evidence="3 4">
    <name type="scientific">Zymoseptoria brevis</name>
    <dbReference type="NCBI Taxonomy" id="1047168"/>
    <lineage>
        <taxon>Eukaryota</taxon>
        <taxon>Fungi</taxon>
        <taxon>Dikarya</taxon>
        <taxon>Ascomycota</taxon>
        <taxon>Pezizomycotina</taxon>
        <taxon>Dothideomycetes</taxon>
        <taxon>Dothideomycetidae</taxon>
        <taxon>Mycosphaerellales</taxon>
        <taxon>Mycosphaerellaceae</taxon>
        <taxon>Zymoseptoria</taxon>
    </lineage>
</organism>
<feature type="domain" description="LDB19 N-terminal" evidence="2">
    <location>
        <begin position="150"/>
        <end position="319"/>
    </location>
</feature>
<evidence type="ECO:0000256" key="1">
    <source>
        <dbReference type="SAM" id="MobiDB-lite"/>
    </source>
</evidence>
<dbReference type="OrthoDB" id="3832628at2759"/>
<comment type="caution">
    <text evidence="3">The sequence shown here is derived from an EMBL/GenBank/DDBJ whole genome shotgun (WGS) entry which is preliminary data.</text>
</comment>
<feature type="compositionally biased region" description="Basic and acidic residues" evidence="1">
    <location>
        <begin position="69"/>
        <end position="89"/>
    </location>
</feature>